<keyword evidence="5" id="KW-0411">Iron-sulfur</keyword>
<accession>A0A1G1ZSH0</accession>
<dbReference type="PROSITE" id="PS51918">
    <property type="entry name" value="RADICAL_SAM"/>
    <property type="match status" value="1"/>
</dbReference>
<dbReference type="STRING" id="1798410.A3H63_02265"/>
<evidence type="ECO:0000313" key="7">
    <source>
        <dbReference type="EMBL" id="OGY67421.1"/>
    </source>
</evidence>
<dbReference type="SFLD" id="SFLDG01082">
    <property type="entry name" value="B12-binding_domain_containing"/>
    <property type="match status" value="1"/>
</dbReference>
<dbReference type="InterPro" id="IPR051198">
    <property type="entry name" value="BchE-like"/>
</dbReference>
<sequence length="546" mass="61859">MPLRETAVPSTLPQGPLLLATNLRKNYDVYATVIDLNGYRIKDEKAKERNLPNGRHLTLDETFALIKEHFRVHGNPDFVGFSGMITTLRWQERVAKMIREILPDVFLASGNGLATELKTGLFNYIPELDAVARSEGDDVIVKIVYDACLIKKVGIESAVASGKLAPYYLGKFKGRHRFLYEGNRPMNLDAIPFADLDLLKEDVRGNQLLEYYINNPVWGMGANNSSATSFSMKRSTTFVSSRGCPYACSFCFRGSQGERNYGMRSAENIAEEMRLHIKKYNVDFIGMPDDNFGVNYERIRAMKPLLQPLNIRWGTHTRLDESAGLKPNQKTGGYVFEDPKRVDMMAEAGCIYIGFGAESASPPVLTAMHKGGFILQNGMTEVMVDGKTYQFPRTMIEGIKNCEYAGIHANCTWIMAYPTETLEDLKTSVAFMKWQENFYASRGKSLDSVNKRMFVATWYPGTTMLQYGRVQELLTKVFGITFDPFTKEPVCDEKFHQYVLELDDATKIMHDPVSSQPLNFGEMPMDVFLRARDYVDQGETYKILEM</sequence>
<dbReference type="GO" id="GO:0051536">
    <property type="term" value="F:iron-sulfur cluster binding"/>
    <property type="evidence" value="ECO:0007669"/>
    <property type="project" value="UniProtKB-KW"/>
</dbReference>
<evidence type="ECO:0000256" key="4">
    <source>
        <dbReference type="ARBA" id="ARBA00023004"/>
    </source>
</evidence>
<evidence type="ECO:0000256" key="5">
    <source>
        <dbReference type="ARBA" id="ARBA00023014"/>
    </source>
</evidence>
<name>A0A1G1ZSH0_9BACT</name>
<evidence type="ECO:0000256" key="2">
    <source>
        <dbReference type="ARBA" id="ARBA00022691"/>
    </source>
</evidence>
<dbReference type="GO" id="GO:0046872">
    <property type="term" value="F:metal ion binding"/>
    <property type="evidence" value="ECO:0007669"/>
    <property type="project" value="UniProtKB-KW"/>
</dbReference>
<dbReference type="SFLD" id="SFLDS00029">
    <property type="entry name" value="Radical_SAM"/>
    <property type="match status" value="1"/>
</dbReference>
<dbReference type="Gene3D" id="3.80.30.20">
    <property type="entry name" value="tm_1862 like domain"/>
    <property type="match status" value="1"/>
</dbReference>
<gene>
    <name evidence="7" type="ORF">A3H63_02265</name>
</gene>
<comment type="cofactor">
    <cofactor evidence="1">
        <name>[4Fe-4S] cluster</name>
        <dbReference type="ChEBI" id="CHEBI:49883"/>
    </cofactor>
</comment>
<dbReference type="InterPro" id="IPR058240">
    <property type="entry name" value="rSAM_sf"/>
</dbReference>
<dbReference type="SUPFAM" id="SSF102114">
    <property type="entry name" value="Radical SAM enzymes"/>
    <property type="match status" value="1"/>
</dbReference>
<keyword evidence="4" id="KW-0408">Iron</keyword>
<feature type="domain" description="Radical SAM core" evidence="6">
    <location>
        <begin position="230"/>
        <end position="483"/>
    </location>
</feature>
<dbReference type="Pfam" id="PF04055">
    <property type="entry name" value="Radical_SAM"/>
    <property type="match status" value="1"/>
</dbReference>
<dbReference type="InterPro" id="IPR006638">
    <property type="entry name" value="Elp3/MiaA/NifB-like_rSAM"/>
</dbReference>
<evidence type="ECO:0000259" key="6">
    <source>
        <dbReference type="PROSITE" id="PS51918"/>
    </source>
</evidence>
<comment type="caution">
    <text evidence="7">The sequence shown here is derived from an EMBL/GenBank/DDBJ whole genome shotgun (WGS) entry which is preliminary data.</text>
</comment>
<evidence type="ECO:0000256" key="1">
    <source>
        <dbReference type="ARBA" id="ARBA00001966"/>
    </source>
</evidence>
<dbReference type="AlphaFoldDB" id="A0A1G1ZSH0"/>
<dbReference type="EMBL" id="MHJM01000025">
    <property type="protein sequence ID" value="OGY67421.1"/>
    <property type="molecule type" value="Genomic_DNA"/>
</dbReference>
<evidence type="ECO:0000256" key="3">
    <source>
        <dbReference type="ARBA" id="ARBA00022723"/>
    </source>
</evidence>
<dbReference type="PANTHER" id="PTHR43409:SF16">
    <property type="entry name" value="SLR0320 PROTEIN"/>
    <property type="match status" value="1"/>
</dbReference>
<organism evidence="7 8">
    <name type="scientific">Candidatus Harrisonbacteria bacterium RIFCSPLOWO2_02_FULL_45_10c</name>
    <dbReference type="NCBI Taxonomy" id="1798410"/>
    <lineage>
        <taxon>Bacteria</taxon>
        <taxon>Candidatus Harrisoniibacteriota</taxon>
    </lineage>
</organism>
<dbReference type="InterPro" id="IPR023404">
    <property type="entry name" value="rSAM_horseshoe"/>
</dbReference>
<proteinExistence type="predicted"/>
<dbReference type="GO" id="GO:0003824">
    <property type="term" value="F:catalytic activity"/>
    <property type="evidence" value="ECO:0007669"/>
    <property type="project" value="InterPro"/>
</dbReference>
<dbReference type="CDD" id="cd01335">
    <property type="entry name" value="Radical_SAM"/>
    <property type="match status" value="1"/>
</dbReference>
<reference evidence="7 8" key="1">
    <citation type="journal article" date="2016" name="Nat. Commun.">
        <title>Thousands of microbial genomes shed light on interconnected biogeochemical processes in an aquifer system.</title>
        <authorList>
            <person name="Anantharaman K."/>
            <person name="Brown C.T."/>
            <person name="Hug L.A."/>
            <person name="Sharon I."/>
            <person name="Castelle C.J."/>
            <person name="Probst A.J."/>
            <person name="Thomas B.C."/>
            <person name="Singh A."/>
            <person name="Wilkins M.J."/>
            <person name="Karaoz U."/>
            <person name="Brodie E.L."/>
            <person name="Williams K.H."/>
            <person name="Hubbard S.S."/>
            <person name="Banfield J.F."/>
        </authorList>
    </citation>
    <scope>NUCLEOTIDE SEQUENCE [LARGE SCALE GENOMIC DNA]</scope>
</reference>
<dbReference type="PANTHER" id="PTHR43409">
    <property type="entry name" value="ANAEROBIC MAGNESIUM-PROTOPORPHYRIN IX MONOMETHYL ESTER CYCLASE-RELATED"/>
    <property type="match status" value="1"/>
</dbReference>
<keyword evidence="2" id="KW-0949">S-adenosyl-L-methionine</keyword>
<keyword evidence="3" id="KW-0479">Metal-binding</keyword>
<dbReference type="InterPro" id="IPR007197">
    <property type="entry name" value="rSAM"/>
</dbReference>
<evidence type="ECO:0000313" key="8">
    <source>
        <dbReference type="Proteomes" id="UP000176284"/>
    </source>
</evidence>
<dbReference type="SMART" id="SM00729">
    <property type="entry name" value="Elp3"/>
    <property type="match status" value="1"/>
</dbReference>
<dbReference type="Proteomes" id="UP000176284">
    <property type="component" value="Unassembled WGS sequence"/>
</dbReference>
<protein>
    <recommendedName>
        <fullName evidence="6">Radical SAM core domain-containing protein</fullName>
    </recommendedName>
</protein>